<dbReference type="SUPFAM" id="SSF56925">
    <property type="entry name" value="OMPA-like"/>
    <property type="match status" value="1"/>
</dbReference>
<dbReference type="OrthoDB" id="1492374at2"/>
<evidence type="ECO:0000313" key="2">
    <source>
        <dbReference type="Proteomes" id="UP000199534"/>
    </source>
</evidence>
<name>A0A1I6FR16_9FLAO</name>
<accession>A0A1I6FR16</accession>
<reference evidence="1 2" key="1">
    <citation type="submission" date="2016-10" db="EMBL/GenBank/DDBJ databases">
        <authorList>
            <person name="de Groot N.N."/>
        </authorList>
    </citation>
    <scope>NUCLEOTIDE SEQUENCE [LARGE SCALE GENOMIC DNA]</scope>
    <source>
        <strain evidence="1 2">DSM 21019</strain>
    </source>
</reference>
<sequence length="171" mass="18428">MKRLIFGVFALFFTGGILAQQGVKLGGNVSLPITEELNDRVGLGVGLDLGYMHALGERVDLGVMTGFIHGFAEKYEVGGADLPSVQFIPVAASVRLWLSNSFSLGGDGGYALGLADEHEGGVYLKPIVGVLLGAQTEINLSYTQVTGDIFDWSTVNFGILYTFPQKYRTRY</sequence>
<dbReference type="EMBL" id="FOYQ01000001">
    <property type="protein sequence ID" value="SFR32217.1"/>
    <property type="molecule type" value="Genomic_DNA"/>
</dbReference>
<proteinExistence type="predicted"/>
<dbReference type="InterPro" id="IPR011250">
    <property type="entry name" value="OMP/PagP_B-barrel"/>
</dbReference>
<dbReference type="Proteomes" id="UP000199534">
    <property type="component" value="Unassembled WGS sequence"/>
</dbReference>
<organism evidence="1 2">
    <name type="scientific">Robiginitalea myxolifaciens</name>
    <dbReference type="NCBI Taxonomy" id="400055"/>
    <lineage>
        <taxon>Bacteria</taxon>
        <taxon>Pseudomonadati</taxon>
        <taxon>Bacteroidota</taxon>
        <taxon>Flavobacteriia</taxon>
        <taxon>Flavobacteriales</taxon>
        <taxon>Flavobacteriaceae</taxon>
        <taxon>Robiginitalea</taxon>
    </lineage>
</organism>
<dbReference type="STRING" id="400055.SAMN04490243_0447"/>
<dbReference type="RefSeq" id="WP_092980316.1">
    <property type="nucleotide sequence ID" value="NZ_FOYQ01000001.1"/>
</dbReference>
<gene>
    <name evidence="1" type="ORF">SAMN04490243_0447</name>
</gene>
<keyword evidence="2" id="KW-1185">Reference proteome</keyword>
<evidence type="ECO:0008006" key="3">
    <source>
        <dbReference type="Google" id="ProtNLM"/>
    </source>
</evidence>
<dbReference type="AlphaFoldDB" id="A0A1I6FR16"/>
<evidence type="ECO:0000313" key="1">
    <source>
        <dbReference type="EMBL" id="SFR32217.1"/>
    </source>
</evidence>
<protein>
    <recommendedName>
        <fullName evidence="3">Outer membrane protein beta-barrel domain-containing protein</fullName>
    </recommendedName>
</protein>